<protein>
    <submittedName>
        <fullName evidence="2">Sugar phosphate isomerase/epimerase</fullName>
    </submittedName>
</protein>
<dbReference type="InterPro" id="IPR036237">
    <property type="entry name" value="Xyl_isomerase-like_sf"/>
</dbReference>
<dbReference type="PANTHER" id="PTHR12110">
    <property type="entry name" value="HYDROXYPYRUVATE ISOMERASE"/>
    <property type="match status" value="1"/>
</dbReference>
<evidence type="ECO:0000313" key="3">
    <source>
        <dbReference type="Proteomes" id="UP000318380"/>
    </source>
</evidence>
<dbReference type="Gene3D" id="3.20.20.150">
    <property type="entry name" value="Divalent-metal-dependent TIM barrel enzymes"/>
    <property type="match status" value="1"/>
</dbReference>
<evidence type="ECO:0000313" key="2">
    <source>
        <dbReference type="EMBL" id="TWD84225.1"/>
    </source>
</evidence>
<gene>
    <name evidence="2" type="ORF">FB561_5400</name>
</gene>
<name>A0A561BZ83_9ACTN</name>
<organism evidence="2 3">
    <name type="scientific">Kribbella amoyensis</name>
    <dbReference type="NCBI Taxonomy" id="996641"/>
    <lineage>
        <taxon>Bacteria</taxon>
        <taxon>Bacillati</taxon>
        <taxon>Actinomycetota</taxon>
        <taxon>Actinomycetes</taxon>
        <taxon>Propionibacteriales</taxon>
        <taxon>Kribbellaceae</taxon>
        <taxon>Kribbella</taxon>
    </lineage>
</organism>
<feature type="domain" description="Xylose isomerase-like TIM barrel" evidence="1">
    <location>
        <begin position="23"/>
        <end position="255"/>
    </location>
</feature>
<dbReference type="EMBL" id="VIVK01000001">
    <property type="protein sequence ID" value="TWD84225.1"/>
    <property type="molecule type" value="Genomic_DNA"/>
</dbReference>
<dbReference type="GO" id="GO:0016853">
    <property type="term" value="F:isomerase activity"/>
    <property type="evidence" value="ECO:0007669"/>
    <property type="project" value="UniProtKB-KW"/>
</dbReference>
<dbReference type="Proteomes" id="UP000318380">
    <property type="component" value="Unassembled WGS sequence"/>
</dbReference>
<dbReference type="Pfam" id="PF01261">
    <property type="entry name" value="AP_endonuc_2"/>
    <property type="match status" value="1"/>
</dbReference>
<dbReference type="InterPro" id="IPR013022">
    <property type="entry name" value="Xyl_isomerase-like_TIM-brl"/>
</dbReference>
<keyword evidence="3" id="KW-1185">Reference proteome</keyword>
<reference evidence="2 3" key="1">
    <citation type="submission" date="2019-06" db="EMBL/GenBank/DDBJ databases">
        <title>Sequencing the genomes of 1000 actinobacteria strains.</title>
        <authorList>
            <person name="Klenk H.-P."/>
        </authorList>
    </citation>
    <scope>NUCLEOTIDE SEQUENCE [LARGE SCALE GENOMIC DNA]</scope>
    <source>
        <strain evidence="2 3">DSM 24683</strain>
    </source>
</reference>
<dbReference type="SUPFAM" id="SSF51658">
    <property type="entry name" value="Xylose isomerase-like"/>
    <property type="match status" value="1"/>
</dbReference>
<comment type="caution">
    <text evidence="2">The sequence shown here is derived from an EMBL/GenBank/DDBJ whole genome shotgun (WGS) entry which is preliminary data.</text>
</comment>
<sequence length="263" mass="28214">MNYLWSVFTKPFAELPGDELGRLVAGLGFTGAEVPVRDTAFVTPSTAVKVLPEFAEQLRAEGVEPISIASDLAESTFEAAAAARVPMIRVMADLGPDGYAASVARVRGSLEAVVGYAAQYGVQVGVQPHHGKYVSSTLGVLQLLDSLPPEHFQLVWDAAHDALAGDAPHVTLDLAKDRLGIVNLKNVKYTATEPTDDVGGAWKPWFVPGPEGLSNWSAIFRQLENQNWTGPICLSGQYSDPSVPIHDRLRTDLEAARRAAGEI</sequence>
<proteinExistence type="predicted"/>
<accession>A0A561BZ83</accession>
<keyword evidence="2" id="KW-0413">Isomerase</keyword>
<dbReference type="AlphaFoldDB" id="A0A561BZ83"/>
<evidence type="ECO:0000259" key="1">
    <source>
        <dbReference type="Pfam" id="PF01261"/>
    </source>
</evidence>
<dbReference type="OrthoDB" id="104997at2"/>
<dbReference type="InterPro" id="IPR050312">
    <property type="entry name" value="IolE/XylAMocC-like"/>
</dbReference>
<dbReference type="RefSeq" id="WP_145811336.1">
    <property type="nucleotide sequence ID" value="NZ_VIVK01000001.1"/>
</dbReference>